<dbReference type="InterPro" id="IPR019756">
    <property type="entry name" value="Pept_S26A_signal_pept_1_Ser-AS"/>
</dbReference>
<keyword evidence="12" id="KW-0472">Membrane</keyword>
<dbReference type="Proteomes" id="UP000290900">
    <property type="component" value="Unassembled WGS sequence"/>
</dbReference>
<dbReference type="PANTHER" id="PTHR10806:SF6">
    <property type="entry name" value="SIGNAL PEPTIDASE COMPLEX CATALYTIC SUBUNIT SEC11"/>
    <property type="match status" value="1"/>
</dbReference>
<keyword evidence="9 15" id="KW-0256">Endoplasmic reticulum</keyword>
<dbReference type="PROSITE" id="PS00501">
    <property type="entry name" value="SPASE_I_1"/>
    <property type="match status" value="1"/>
</dbReference>
<dbReference type="STRING" id="13370.A0A448YET8"/>
<evidence type="ECO:0000256" key="14">
    <source>
        <dbReference type="ARBA" id="ARBA00047037"/>
    </source>
</evidence>
<evidence type="ECO:0000256" key="5">
    <source>
        <dbReference type="ARBA" id="ARBA00019685"/>
    </source>
</evidence>
<comment type="subcellular location">
    <subcellularLocation>
        <location evidence="2">Endoplasmic reticulum membrane</location>
        <topology evidence="2">Single-pass type II membrane protein</topology>
    </subcellularLocation>
</comment>
<evidence type="ECO:0000256" key="2">
    <source>
        <dbReference type="ARBA" id="ARBA00004648"/>
    </source>
</evidence>
<gene>
    <name evidence="16" type="ORF">BRENAR_LOCUS146</name>
</gene>
<keyword evidence="11" id="KW-1133">Transmembrane helix</keyword>
<comment type="subunit">
    <text evidence="14">Component of the signal peptidase complex (SPC) composed of a catalytic subunit SEC11 and three accessory subunits SPC1, SPC2 and SPC3. The complex induces a local thinning of the ER membrane which is used to measure the length of the signal peptide (SP) h-region of protein substrates. This ensures the selectivity of the complex towards h-regions shorter than 18-20 amino acids. SPC associates with the translocon complex.</text>
</comment>
<dbReference type="OrthoDB" id="10257561at2759"/>
<dbReference type="EC" id="3.4.21.89" evidence="4 15"/>
<dbReference type="CDD" id="cd06530">
    <property type="entry name" value="S26_SPase_I"/>
    <property type="match status" value="1"/>
</dbReference>
<keyword evidence="6 15" id="KW-0645">Protease</keyword>
<sequence length="144" mass="16554">MSNSPMVVVLSGSMEPAFQRGDILFLWNREQYLDVGDIIVYKTTVRDVPIVHRIVREHIVEEKGKKRTTRKTQKLLTKGDNNQGDDLPLYRYGQNYLDREKDILGSVKGYVPKVGYVTILITENQYFKYAIVGLLALSALFNQE</sequence>
<dbReference type="GO" id="GO:0005787">
    <property type="term" value="C:signal peptidase complex"/>
    <property type="evidence" value="ECO:0007669"/>
    <property type="project" value="TreeGrafter"/>
</dbReference>
<keyword evidence="8 15" id="KW-0378">Hydrolase</keyword>
<dbReference type="EMBL" id="CAACVR010000001">
    <property type="protein sequence ID" value="VEU19409.1"/>
    <property type="molecule type" value="Genomic_DNA"/>
</dbReference>
<dbReference type="GO" id="GO:0006465">
    <property type="term" value="P:signal peptide processing"/>
    <property type="evidence" value="ECO:0007669"/>
    <property type="project" value="UniProtKB-UniRule"/>
</dbReference>
<reference evidence="16 17" key="1">
    <citation type="submission" date="2018-12" db="EMBL/GenBank/DDBJ databases">
        <authorList>
            <person name="Tiukova I."/>
            <person name="Dainat J."/>
        </authorList>
    </citation>
    <scope>NUCLEOTIDE SEQUENCE [LARGE SCALE GENOMIC DNA]</scope>
</reference>
<dbReference type="SUPFAM" id="SSF51306">
    <property type="entry name" value="LexA/Signal peptidase"/>
    <property type="match status" value="1"/>
</dbReference>
<dbReference type="PRINTS" id="PR00728">
    <property type="entry name" value="SIGNALPTASE"/>
</dbReference>
<dbReference type="NCBIfam" id="TIGR02228">
    <property type="entry name" value="sigpep_I_arch"/>
    <property type="match status" value="1"/>
</dbReference>
<evidence type="ECO:0000256" key="12">
    <source>
        <dbReference type="ARBA" id="ARBA00023136"/>
    </source>
</evidence>
<proteinExistence type="inferred from homology"/>
<organism evidence="16 17">
    <name type="scientific">Brettanomyces naardenensis</name>
    <name type="common">Yeast</name>
    <dbReference type="NCBI Taxonomy" id="13370"/>
    <lineage>
        <taxon>Eukaryota</taxon>
        <taxon>Fungi</taxon>
        <taxon>Dikarya</taxon>
        <taxon>Ascomycota</taxon>
        <taxon>Saccharomycotina</taxon>
        <taxon>Pichiomycetes</taxon>
        <taxon>Pichiales</taxon>
        <taxon>Pichiaceae</taxon>
        <taxon>Brettanomyces</taxon>
    </lineage>
</organism>
<comment type="catalytic activity">
    <reaction evidence="1 15">
        <text>Cleavage of hydrophobic, N-terminal signal or leader sequences from secreted and periplasmic proteins.</text>
        <dbReference type="EC" id="3.4.21.89"/>
    </reaction>
</comment>
<dbReference type="InterPro" id="IPR036286">
    <property type="entry name" value="LexA/Signal_pep-like_sf"/>
</dbReference>
<dbReference type="InterPro" id="IPR019533">
    <property type="entry name" value="Peptidase_S26"/>
</dbReference>
<evidence type="ECO:0000256" key="7">
    <source>
        <dbReference type="ARBA" id="ARBA00022692"/>
    </source>
</evidence>
<comment type="similarity">
    <text evidence="3 15">Belongs to the peptidase S26B family.</text>
</comment>
<evidence type="ECO:0000313" key="17">
    <source>
        <dbReference type="Proteomes" id="UP000290900"/>
    </source>
</evidence>
<dbReference type="InterPro" id="IPR001733">
    <property type="entry name" value="Peptidase_S26B"/>
</dbReference>
<evidence type="ECO:0000313" key="16">
    <source>
        <dbReference type="EMBL" id="VEU19409.1"/>
    </source>
</evidence>
<dbReference type="FunCoup" id="A0A448YET8">
    <property type="interactions" value="663"/>
</dbReference>
<evidence type="ECO:0000256" key="3">
    <source>
        <dbReference type="ARBA" id="ARBA00011035"/>
    </source>
</evidence>
<evidence type="ECO:0000256" key="15">
    <source>
        <dbReference type="RuleBase" id="RU362047"/>
    </source>
</evidence>
<dbReference type="InParanoid" id="A0A448YET8"/>
<name>A0A448YET8_BRENA</name>
<dbReference type="AlphaFoldDB" id="A0A448YET8"/>
<keyword evidence="17" id="KW-1185">Reference proteome</keyword>
<evidence type="ECO:0000256" key="4">
    <source>
        <dbReference type="ARBA" id="ARBA00013208"/>
    </source>
</evidence>
<protein>
    <recommendedName>
        <fullName evidence="5 15">Signal peptidase complex catalytic subunit SEC11</fullName>
        <ecNumber evidence="4 15">3.4.21.89</ecNumber>
    </recommendedName>
</protein>
<dbReference type="PANTHER" id="PTHR10806">
    <property type="entry name" value="SIGNAL PEPTIDASE COMPLEX CATALYTIC SUBUNIT SEC11"/>
    <property type="match status" value="1"/>
</dbReference>
<evidence type="ECO:0000256" key="6">
    <source>
        <dbReference type="ARBA" id="ARBA00022670"/>
    </source>
</evidence>
<dbReference type="GO" id="GO:0004252">
    <property type="term" value="F:serine-type endopeptidase activity"/>
    <property type="evidence" value="ECO:0007669"/>
    <property type="project" value="InterPro"/>
</dbReference>
<dbReference type="GO" id="GO:0009003">
    <property type="term" value="F:signal peptidase activity"/>
    <property type="evidence" value="ECO:0007669"/>
    <property type="project" value="UniProtKB-EC"/>
</dbReference>
<evidence type="ECO:0000256" key="9">
    <source>
        <dbReference type="ARBA" id="ARBA00022824"/>
    </source>
</evidence>
<evidence type="ECO:0000256" key="13">
    <source>
        <dbReference type="ARBA" id="ARBA00045533"/>
    </source>
</evidence>
<keyword evidence="10" id="KW-0735">Signal-anchor</keyword>
<comment type="function">
    <text evidence="13">Catalytic component of the signal peptidase complex (SPC) which catalyzes the cleavage of N-terminal signal sequences from nascent proteins as they are translocated into the lumen of the endoplasmic reticulum. Specifically cleaves N-terminal signal peptides that contain a hydrophobic alpha-helix (h-region) shorter than 18-20 amino acids.</text>
</comment>
<evidence type="ECO:0000256" key="10">
    <source>
        <dbReference type="ARBA" id="ARBA00022968"/>
    </source>
</evidence>
<evidence type="ECO:0000256" key="8">
    <source>
        <dbReference type="ARBA" id="ARBA00022801"/>
    </source>
</evidence>
<accession>A0A448YET8</accession>
<evidence type="ECO:0000256" key="11">
    <source>
        <dbReference type="ARBA" id="ARBA00022989"/>
    </source>
</evidence>
<evidence type="ECO:0000256" key="1">
    <source>
        <dbReference type="ARBA" id="ARBA00000677"/>
    </source>
</evidence>
<keyword evidence="7" id="KW-0812">Transmembrane</keyword>